<dbReference type="AlphaFoldDB" id="C4GAK7"/>
<name>C4GAK7_9FIRM</name>
<dbReference type="Proteomes" id="UP000003494">
    <property type="component" value="Unassembled WGS sequence"/>
</dbReference>
<reference evidence="2" key="1">
    <citation type="submission" date="2009-04" db="EMBL/GenBank/DDBJ databases">
        <authorList>
            <person name="Weinstock G."/>
            <person name="Sodergren E."/>
            <person name="Clifton S."/>
            <person name="Fulton L."/>
            <person name="Fulton B."/>
            <person name="Courtney L."/>
            <person name="Fronick C."/>
            <person name="Harrison M."/>
            <person name="Strong C."/>
            <person name="Farmer C."/>
            <person name="Delahaunty K."/>
            <person name="Markovic C."/>
            <person name="Hall O."/>
            <person name="Minx P."/>
            <person name="Tomlinson C."/>
            <person name="Mitreva M."/>
            <person name="Nelson J."/>
            <person name="Hou S."/>
            <person name="Wollam A."/>
            <person name="Pepin K.H."/>
            <person name="Johnson M."/>
            <person name="Bhonagiri V."/>
            <person name="Nash W.E."/>
            <person name="Warren W."/>
            <person name="Chinwalla A."/>
            <person name="Mardis E.R."/>
            <person name="Wilson R.K."/>
        </authorList>
    </citation>
    <scope>NUCLEOTIDE SEQUENCE [LARGE SCALE GENOMIC DNA]</scope>
    <source>
        <strain evidence="2">DSM 14600</strain>
    </source>
</reference>
<comment type="caution">
    <text evidence="2">The sequence shown here is derived from an EMBL/GenBank/DDBJ whole genome shotgun (WGS) entry which is preliminary data.</text>
</comment>
<sequence length="49" mass="5271">MYHSGVCTADTFFFVVEGLTRGFSLRGGMGRAAPESEDGEEDHDKASDS</sequence>
<evidence type="ECO:0000313" key="2">
    <source>
        <dbReference type="EMBL" id="EEP28150.1"/>
    </source>
</evidence>
<accession>C4GAK7</accession>
<dbReference type="EMBL" id="ACIP02000002">
    <property type="protein sequence ID" value="EEP28150.1"/>
    <property type="molecule type" value="Genomic_DNA"/>
</dbReference>
<protein>
    <submittedName>
        <fullName evidence="2">Uncharacterized protein</fullName>
    </submittedName>
</protein>
<gene>
    <name evidence="2" type="ORF">GCWU000342_00958</name>
</gene>
<organism evidence="2 3">
    <name type="scientific">Shuttleworthella satelles DSM 14600</name>
    <dbReference type="NCBI Taxonomy" id="626523"/>
    <lineage>
        <taxon>Bacteria</taxon>
        <taxon>Bacillati</taxon>
        <taxon>Bacillota</taxon>
        <taxon>Clostridia</taxon>
        <taxon>Lachnospirales</taxon>
        <taxon>Lachnospiraceae</taxon>
        <taxon>Shuttleworthella</taxon>
    </lineage>
</organism>
<keyword evidence="3" id="KW-1185">Reference proteome</keyword>
<evidence type="ECO:0000313" key="3">
    <source>
        <dbReference type="Proteomes" id="UP000003494"/>
    </source>
</evidence>
<dbReference type="HOGENOM" id="CLU_3140673_0_0_9"/>
<evidence type="ECO:0000256" key="1">
    <source>
        <dbReference type="SAM" id="MobiDB-lite"/>
    </source>
</evidence>
<feature type="region of interest" description="Disordered" evidence="1">
    <location>
        <begin position="25"/>
        <end position="49"/>
    </location>
</feature>
<proteinExistence type="predicted"/>